<proteinExistence type="predicted"/>
<gene>
    <name evidence="2" type="ORF">EYF80_012564</name>
</gene>
<protein>
    <submittedName>
        <fullName evidence="2">Uncharacterized protein</fullName>
    </submittedName>
</protein>
<accession>A0A4Z2IHI2</accession>
<comment type="caution">
    <text evidence="2">The sequence shown here is derived from an EMBL/GenBank/DDBJ whole genome shotgun (WGS) entry which is preliminary data.</text>
</comment>
<evidence type="ECO:0000313" key="3">
    <source>
        <dbReference type="Proteomes" id="UP000314294"/>
    </source>
</evidence>
<feature type="region of interest" description="Disordered" evidence="1">
    <location>
        <begin position="1"/>
        <end position="96"/>
    </location>
</feature>
<sequence length="153" mass="17292">MKRSRILPLQPAQPRGFSLDWRDTRDTPGGMEREREGEGARERGRERDIKGHDTILFAKVEKKKEKPQSENKEKNKTTTTPKSSYWSQRAETSAPLLTTAKRAERKQAMSRLFPASGGKQRLRALILLDQPTLRGRGVLQPLGGGSAHMSRTK</sequence>
<evidence type="ECO:0000256" key="1">
    <source>
        <dbReference type="SAM" id="MobiDB-lite"/>
    </source>
</evidence>
<dbReference type="AlphaFoldDB" id="A0A4Z2IHI2"/>
<evidence type="ECO:0000313" key="2">
    <source>
        <dbReference type="EMBL" id="TNN77257.1"/>
    </source>
</evidence>
<dbReference type="EMBL" id="SRLO01000085">
    <property type="protein sequence ID" value="TNN77257.1"/>
    <property type="molecule type" value="Genomic_DNA"/>
</dbReference>
<name>A0A4Z2IHI2_9TELE</name>
<keyword evidence="3" id="KW-1185">Reference proteome</keyword>
<feature type="compositionally biased region" description="Basic and acidic residues" evidence="1">
    <location>
        <begin position="20"/>
        <end position="76"/>
    </location>
</feature>
<reference evidence="2 3" key="1">
    <citation type="submission" date="2019-03" db="EMBL/GenBank/DDBJ databases">
        <title>First draft genome of Liparis tanakae, snailfish: a comprehensive survey of snailfish specific genes.</title>
        <authorList>
            <person name="Kim W."/>
            <person name="Song I."/>
            <person name="Jeong J.-H."/>
            <person name="Kim D."/>
            <person name="Kim S."/>
            <person name="Ryu S."/>
            <person name="Song J.Y."/>
            <person name="Lee S.K."/>
        </authorList>
    </citation>
    <scope>NUCLEOTIDE SEQUENCE [LARGE SCALE GENOMIC DNA]</scope>
    <source>
        <tissue evidence="2">Muscle</tissue>
    </source>
</reference>
<organism evidence="2 3">
    <name type="scientific">Liparis tanakae</name>
    <name type="common">Tanaka's snailfish</name>
    <dbReference type="NCBI Taxonomy" id="230148"/>
    <lineage>
        <taxon>Eukaryota</taxon>
        <taxon>Metazoa</taxon>
        <taxon>Chordata</taxon>
        <taxon>Craniata</taxon>
        <taxon>Vertebrata</taxon>
        <taxon>Euteleostomi</taxon>
        <taxon>Actinopterygii</taxon>
        <taxon>Neopterygii</taxon>
        <taxon>Teleostei</taxon>
        <taxon>Neoteleostei</taxon>
        <taxon>Acanthomorphata</taxon>
        <taxon>Eupercaria</taxon>
        <taxon>Perciformes</taxon>
        <taxon>Cottioidei</taxon>
        <taxon>Cottales</taxon>
        <taxon>Liparidae</taxon>
        <taxon>Liparis</taxon>
    </lineage>
</organism>
<dbReference type="Proteomes" id="UP000314294">
    <property type="component" value="Unassembled WGS sequence"/>
</dbReference>